<evidence type="ECO:0000313" key="3">
    <source>
        <dbReference type="Proteomes" id="UP001201701"/>
    </source>
</evidence>
<name>A0ABS9QPH3_9HYPH</name>
<dbReference type="EMBL" id="JAKREW010000092">
    <property type="protein sequence ID" value="MCG7509348.1"/>
    <property type="molecule type" value="Genomic_DNA"/>
</dbReference>
<reference evidence="2 3" key="1">
    <citation type="submission" date="2022-02" db="EMBL/GenBank/DDBJ databases">
        <title>Draft genome sequence of Mezorhizobium retamae strain IRAMC:0171 isolated from Retama raetam nodules.</title>
        <authorList>
            <person name="Bengaied R."/>
            <person name="Sbissi I."/>
            <person name="Huber K."/>
            <person name="Ghodbane F."/>
            <person name="Nouioui I."/>
            <person name="Tarhouni M."/>
            <person name="Gtari M."/>
        </authorList>
    </citation>
    <scope>NUCLEOTIDE SEQUENCE [LARGE SCALE GENOMIC DNA]</scope>
    <source>
        <strain evidence="2 3">IRAMC:0171</strain>
    </source>
</reference>
<accession>A0ABS9QPH3</accession>
<keyword evidence="3" id="KW-1185">Reference proteome</keyword>
<gene>
    <name evidence="2" type="ORF">L4923_30380</name>
</gene>
<proteinExistence type="predicted"/>
<protein>
    <recommendedName>
        <fullName evidence="1">Nucleotidyltransferase-like domain-containing protein</fullName>
    </recommendedName>
</protein>
<dbReference type="Pfam" id="PF12281">
    <property type="entry name" value="NTP_transf_8"/>
    <property type="match status" value="1"/>
</dbReference>
<sequence length="98" mass="10428">MVRAQRAARLSVPDAMSGKIMAAMAGAGGFRLRAAVVGSVAFQTYPAMLGVHVPSTLSRTGDLDIGQFQSITIAVEEEIDPDLEPVLKTVEKRFEAIP</sequence>
<evidence type="ECO:0000259" key="1">
    <source>
        <dbReference type="Pfam" id="PF12281"/>
    </source>
</evidence>
<evidence type="ECO:0000313" key="2">
    <source>
        <dbReference type="EMBL" id="MCG7509348.1"/>
    </source>
</evidence>
<comment type="caution">
    <text evidence="2">The sequence shown here is derived from an EMBL/GenBank/DDBJ whole genome shotgun (WGS) entry which is preliminary data.</text>
</comment>
<dbReference type="Proteomes" id="UP001201701">
    <property type="component" value="Unassembled WGS sequence"/>
</dbReference>
<dbReference type="InterPro" id="IPR058575">
    <property type="entry name" value="NTP_transf_8_dom"/>
</dbReference>
<organism evidence="2 3">
    <name type="scientific">Mesorhizobium retamae</name>
    <dbReference type="NCBI Taxonomy" id="2912854"/>
    <lineage>
        <taxon>Bacteria</taxon>
        <taxon>Pseudomonadati</taxon>
        <taxon>Pseudomonadota</taxon>
        <taxon>Alphaproteobacteria</taxon>
        <taxon>Hyphomicrobiales</taxon>
        <taxon>Phyllobacteriaceae</taxon>
        <taxon>Mesorhizobium</taxon>
    </lineage>
</organism>
<dbReference type="RefSeq" id="WP_239370823.1">
    <property type="nucleotide sequence ID" value="NZ_JAKREW010000092.1"/>
</dbReference>
<feature type="domain" description="Nucleotidyltransferase-like" evidence="1">
    <location>
        <begin position="16"/>
        <end position="98"/>
    </location>
</feature>